<reference evidence="2" key="2">
    <citation type="submission" date="2020-11" db="EMBL/GenBank/DDBJ databases">
        <authorList>
            <consortium name="DOE Joint Genome Institute"/>
            <person name="Kuo A."/>
            <person name="Miyauchi S."/>
            <person name="Kiss E."/>
            <person name="Drula E."/>
            <person name="Kohler A."/>
            <person name="Sanchez-Garcia M."/>
            <person name="Andreopoulos B."/>
            <person name="Barry K.W."/>
            <person name="Bonito G."/>
            <person name="Buee M."/>
            <person name="Carver A."/>
            <person name="Chen C."/>
            <person name="Cichocki N."/>
            <person name="Clum A."/>
            <person name="Culley D."/>
            <person name="Crous P.W."/>
            <person name="Fauchery L."/>
            <person name="Girlanda M."/>
            <person name="Hayes R."/>
            <person name="Keri Z."/>
            <person name="Labutti K."/>
            <person name="Lipzen A."/>
            <person name="Lombard V."/>
            <person name="Magnuson J."/>
            <person name="Maillard F."/>
            <person name="Morin E."/>
            <person name="Murat C."/>
            <person name="Nolan M."/>
            <person name="Ohm R."/>
            <person name="Pangilinan J."/>
            <person name="Pereira M."/>
            <person name="Perotto S."/>
            <person name="Peter M."/>
            <person name="Riley R."/>
            <person name="Sitrit Y."/>
            <person name="Stielow B."/>
            <person name="Szollosi G."/>
            <person name="Zifcakova L."/>
            <person name="Stursova M."/>
            <person name="Spatafora J.W."/>
            <person name="Tedersoo L."/>
            <person name="Vaario L.-M."/>
            <person name="Yamada A."/>
            <person name="Yan M."/>
            <person name="Wang P."/>
            <person name="Xu J."/>
            <person name="Bruns T."/>
            <person name="Baldrian P."/>
            <person name="Vilgalys R."/>
            <person name="Henrissat B."/>
            <person name="Grigoriev I.V."/>
            <person name="Hibbett D."/>
            <person name="Nagy L.G."/>
            <person name="Martin F.M."/>
        </authorList>
    </citation>
    <scope>NUCLEOTIDE SEQUENCE</scope>
    <source>
        <strain evidence="2">UH-Tt-Lm1</strain>
    </source>
</reference>
<dbReference type="Proteomes" id="UP000736335">
    <property type="component" value="Unassembled WGS sequence"/>
</dbReference>
<feature type="compositionally biased region" description="Low complexity" evidence="1">
    <location>
        <begin position="331"/>
        <end position="354"/>
    </location>
</feature>
<feature type="region of interest" description="Disordered" evidence="1">
    <location>
        <begin position="254"/>
        <end position="430"/>
    </location>
</feature>
<feature type="compositionally biased region" description="Low complexity" evidence="1">
    <location>
        <begin position="401"/>
        <end position="421"/>
    </location>
</feature>
<feature type="compositionally biased region" description="Polar residues" evidence="1">
    <location>
        <begin position="105"/>
        <end position="121"/>
    </location>
</feature>
<feature type="compositionally biased region" description="Polar residues" evidence="1">
    <location>
        <begin position="52"/>
        <end position="64"/>
    </location>
</feature>
<protein>
    <submittedName>
        <fullName evidence="2">Uncharacterized protein</fullName>
    </submittedName>
</protein>
<evidence type="ECO:0000256" key="1">
    <source>
        <dbReference type="SAM" id="MobiDB-lite"/>
    </source>
</evidence>
<feature type="compositionally biased region" description="Basic and acidic residues" evidence="1">
    <location>
        <begin position="132"/>
        <end position="142"/>
    </location>
</feature>
<evidence type="ECO:0000313" key="2">
    <source>
        <dbReference type="EMBL" id="KAF9783692.1"/>
    </source>
</evidence>
<name>A0A9P6HBJ6_9AGAM</name>
<dbReference type="EMBL" id="WIUZ02000009">
    <property type="protein sequence ID" value="KAF9783692.1"/>
    <property type="molecule type" value="Genomic_DNA"/>
</dbReference>
<proteinExistence type="predicted"/>
<dbReference type="OrthoDB" id="3266915at2759"/>
<feature type="region of interest" description="Disordered" evidence="1">
    <location>
        <begin position="1"/>
        <end position="81"/>
    </location>
</feature>
<feature type="region of interest" description="Disordered" evidence="1">
    <location>
        <begin position="104"/>
        <end position="142"/>
    </location>
</feature>
<feature type="compositionally biased region" description="Basic and acidic residues" evidence="1">
    <location>
        <begin position="66"/>
        <end position="77"/>
    </location>
</feature>
<organism evidence="2 3">
    <name type="scientific">Thelephora terrestris</name>
    <dbReference type="NCBI Taxonomy" id="56493"/>
    <lineage>
        <taxon>Eukaryota</taxon>
        <taxon>Fungi</taxon>
        <taxon>Dikarya</taxon>
        <taxon>Basidiomycota</taxon>
        <taxon>Agaricomycotina</taxon>
        <taxon>Agaricomycetes</taxon>
        <taxon>Thelephorales</taxon>
        <taxon>Thelephoraceae</taxon>
        <taxon>Thelephora</taxon>
    </lineage>
</organism>
<reference evidence="2" key="1">
    <citation type="journal article" date="2020" name="Nat. Commun.">
        <title>Large-scale genome sequencing of mycorrhizal fungi provides insights into the early evolution of symbiotic traits.</title>
        <authorList>
            <person name="Miyauchi S."/>
            <person name="Kiss E."/>
            <person name="Kuo A."/>
            <person name="Drula E."/>
            <person name="Kohler A."/>
            <person name="Sanchez-Garcia M."/>
            <person name="Morin E."/>
            <person name="Andreopoulos B."/>
            <person name="Barry K.W."/>
            <person name="Bonito G."/>
            <person name="Buee M."/>
            <person name="Carver A."/>
            <person name="Chen C."/>
            <person name="Cichocki N."/>
            <person name="Clum A."/>
            <person name="Culley D."/>
            <person name="Crous P.W."/>
            <person name="Fauchery L."/>
            <person name="Girlanda M."/>
            <person name="Hayes R.D."/>
            <person name="Keri Z."/>
            <person name="LaButti K."/>
            <person name="Lipzen A."/>
            <person name="Lombard V."/>
            <person name="Magnuson J."/>
            <person name="Maillard F."/>
            <person name="Murat C."/>
            <person name="Nolan M."/>
            <person name="Ohm R.A."/>
            <person name="Pangilinan J."/>
            <person name="Pereira M.F."/>
            <person name="Perotto S."/>
            <person name="Peter M."/>
            <person name="Pfister S."/>
            <person name="Riley R."/>
            <person name="Sitrit Y."/>
            <person name="Stielow J.B."/>
            <person name="Szollosi G."/>
            <person name="Zifcakova L."/>
            <person name="Stursova M."/>
            <person name="Spatafora J.W."/>
            <person name="Tedersoo L."/>
            <person name="Vaario L.M."/>
            <person name="Yamada A."/>
            <person name="Yan M."/>
            <person name="Wang P."/>
            <person name="Xu J."/>
            <person name="Bruns T."/>
            <person name="Baldrian P."/>
            <person name="Vilgalys R."/>
            <person name="Dunand C."/>
            <person name="Henrissat B."/>
            <person name="Grigoriev I.V."/>
            <person name="Hibbett D."/>
            <person name="Nagy L.G."/>
            <person name="Martin F.M."/>
        </authorList>
    </citation>
    <scope>NUCLEOTIDE SEQUENCE</scope>
    <source>
        <strain evidence="2">UH-Tt-Lm1</strain>
    </source>
</reference>
<keyword evidence="3" id="KW-1185">Reference proteome</keyword>
<evidence type="ECO:0000313" key="3">
    <source>
        <dbReference type="Proteomes" id="UP000736335"/>
    </source>
</evidence>
<dbReference type="AlphaFoldDB" id="A0A9P6HBJ6"/>
<comment type="caution">
    <text evidence="2">The sequence shown here is derived from an EMBL/GenBank/DDBJ whole genome shotgun (WGS) entry which is preliminary data.</text>
</comment>
<sequence length="468" mass="51098">MFSIRPGHLENATGHHHQLKGAPKTPGRQLKSAALRENAQSVHKIVLGGKQTPFQGKAQQSTSKVLGEKTPFHHNRQDPLFTPAPQTFKIVKFALEDDEPELPWLSSTAPTSTFLRPSSTRKSIRGRLSGGDGDKGKEEERFGPLGLKGLQLQTPMNPKNRHWDFGDLDLEASAEVEPIAEEQEDDDEIEYMPPKVEVPYQPPFDFEMPNYKVLGTKLREMARSYKYEEDPVLDDFDYVFDISPAELELLNPIDLVPSSDEGGDNPFLGPPESKLKSKPASGTVKPSAASSKIPTKKPLTATTSSQRLIATKTRPIVASASRNKTTSTAKPSRPADTTRTATTSRPPTASRSTAVMKPTLTARPVKSSATTKAISPRKQAVSRTAGSQVRPMKPLVPVQKSNNTVSLSTTRSRVVSRPPSSATTRKVGTTASALVGKKPTGATSKGKEDELILKFDVQDEIEEFQFDV</sequence>
<feature type="compositionally biased region" description="Polar residues" evidence="1">
    <location>
        <begin position="320"/>
        <end position="330"/>
    </location>
</feature>
<gene>
    <name evidence="2" type="ORF">BJ322DRAFT_873988</name>
</gene>
<feature type="compositionally biased region" description="Acidic residues" evidence="1">
    <location>
        <begin position="177"/>
        <end position="190"/>
    </location>
</feature>
<feature type="region of interest" description="Disordered" evidence="1">
    <location>
        <begin position="177"/>
        <end position="202"/>
    </location>
</feature>
<accession>A0A9P6HBJ6</accession>